<gene>
    <name evidence="2" type="ORF">GGP41_006146</name>
</gene>
<comment type="caution">
    <text evidence="2">The sequence shown here is derived from an EMBL/GenBank/DDBJ whole genome shotgun (WGS) entry which is preliminary data.</text>
</comment>
<feature type="region of interest" description="Disordered" evidence="1">
    <location>
        <begin position="72"/>
        <end position="126"/>
    </location>
</feature>
<evidence type="ECO:0000313" key="3">
    <source>
        <dbReference type="Proteomes" id="UP000624244"/>
    </source>
</evidence>
<evidence type="ECO:0000256" key="1">
    <source>
        <dbReference type="SAM" id="MobiDB-lite"/>
    </source>
</evidence>
<name>A0A8H6DVA0_COCSA</name>
<reference evidence="2" key="1">
    <citation type="submission" date="2019-11" db="EMBL/GenBank/DDBJ databases">
        <title>Bipolaris sorokiniana Genome sequencing.</title>
        <authorList>
            <person name="Wang H."/>
        </authorList>
    </citation>
    <scope>NUCLEOTIDE SEQUENCE</scope>
</reference>
<organism evidence="2 3">
    <name type="scientific">Cochliobolus sativus</name>
    <name type="common">Common root rot and spot blotch fungus</name>
    <name type="synonym">Bipolaris sorokiniana</name>
    <dbReference type="NCBI Taxonomy" id="45130"/>
    <lineage>
        <taxon>Eukaryota</taxon>
        <taxon>Fungi</taxon>
        <taxon>Dikarya</taxon>
        <taxon>Ascomycota</taxon>
        <taxon>Pezizomycotina</taxon>
        <taxon>Dothideomycetes</taxon>
        <taxon>Pleosporomycetidae</taxon>
        <taxon>Pleosporales</taxon>
        <taxon>Pleosporineae</taxon>
        <taxon>Pleosporaceae</taxon>
        <taxon>Bipolaris</taxon>
    </lineage>
</organism>
<evidence type="ECO:0000313" key="2">
    <source>
        <dbReference type="EMBL" id="KAF5849239.1"/>
    </source>
</evidence>
<protein>
    <submittedName>
        <fullName evidence="2">Uncharacterized protein</fullName>
    </submittedName>
</protein>
<proteinExistence type="predicted"/>
<dbReference type="EMBL" id="WNKQ01000009">
    <property type="protein sequence ID" value="KAF5849239.1"/>
    <property type="molecule type" value="Genomic_DNA"/>
</dbReference>
<sequence>MRRSVMFRVPAMPLRAVLPRTLLSCRGRWVRLKHEAVKMIDGTGFGVCKYAHARFIVNTHIVLQKKYERAVNQTVRDRPGRSQARGERTSAPATPKTGERETRCGLRQPRTAEPPSRTRAASPSLETHRLSRLAAFPKQVHFRRCTTWFRCHYWLVAKSGARILHLRSTLRQRLLACCEHNPSSAAETGRAKVCYTGPIDNYGPVVRR</sequence>
<accession>A0A8H6DVA0</accession>
<dbReference type="Proteomes" id="UP000624244">
    <property type="component" value="Unassembled WGS sequence"/>
</dbReference>
<feature type="compositionally biased region" description="Basic and acidic residues" evidence="1">
    <location>
        <begin position="72"/>
        <end position="88"/>
    </location>
</feature>
<dbReference type="AlphaFoldDB" id="A0A8H6DVA0"/>